<evidence type="ECO:0000313" key="2">
    <source>
        <dbReference type="Proteomes" id="UP000284842"/>
    </source>
</evidence>
<dbReference type="Proteomes" id="UP000284842">
    <property type="component" value="Unassembled WGS sequence"/>
</dbReference>
<organism evidence="1 2">
    <name type="scientific">Panaeolus cyanescens</name>
    <dbReference type="NCBI Taxonomy" id="181874"/>
    <lineage>
        <taxon>Eukaryota</taxon>
        <taxon>Fungi</taxon>
        <taxon>Dikarya</taxon>
        <taxon>Basidiomycota</taxon>
        <taxon>Agaricomycotina</taxon>
        <taxon>Agaricomycetes</taxon>
        <taxon>Agaricomycetidae</taxon>
        <taxon>Agaricales</taxon>
        <taxon>Agaricineae</taxon>
        <taxon>Galeropsidaceae</taxon>
        <taxon>Panaeolus</taxon>
    </lineage>
</organism>
<dbReference type="InParanoid" id="A0A409XAG9"/>
<comment type="caution">
    <text evidence="1">The sequence shown here is derived from an EMBL/GenBank/DDBJ whole genome shotgun (WGS) entry which is preliminary data.</text>
</comment>
<protein>
    <submittedName>
        <fullName evidence="1">Uncharacterized protein</fullName>
    </submittedName>
</protein>
<evidence type="ECO:0000313" key="1">
    <source>
        <dbReference type="EMBL" id="PPQ87714.1"/>
    </source>
</evidence>
<sequence>MIAAPLSRDYRSMFHLQKPSDMLLENSGPSRIPSHHLLLSRSITLCLTPSGLEPFSMLDPATAYTPISGTNAAAPSHNNTAHTLFRYPKTS</sequence>
<reference evidence="1 2" key="1">
    <citation type="journal article" date="2018" name="Evol. Lett.">
        <title>Horizontal gene cluster transfer increased hallucinogenic mushroom diversity.</title>
        <authorList>
            <person name="Reynolds H.T."/>
            <person name="Vijayakumar V."/>
            <person name="Gluck-Thaler E."/>
            <person name="Korotkin H.B."/>
            <person name="Matheny P.B."/>
            <person name="Slot J.C."/>
        </authorList>
    </citation>
    <scope>NUCLEOTIDE SEQUENCE [LARGE SCALE GENOMIC DNA]</scope>
    <source>
        <strain evidence="1 2">2629</strain>
    </source>
</reference>
<dbReference type="EMBL" id="NHTK01004212">
    <property type="protein sequence ID" value="PPQ87714.1"/>
    <property type="molecule type" value="Genomic_DNA"/>
</dbReference>
<accession>A0A409XAG9</accession>
<gene>
    <name evidence="1" type="ORF">CVT24_008147</name>
</gene>
<keyword evidence="2" id="KW-1185">Reference proteome</keyword>
<dbReference type="AlphaFoldDB" id="A0A409XAG9"/>
<name>A0A409XAG9_9AGAR</name>
<proteinExistence type="predicted"/>